<dbReference type="PROSITE" id="PS50164">
    <property type="entry name" value="GIY_YIG"/>
    <property type="match status" value="1"/>
</dbReference>
<dbReference type="InterPro" id="IPR035901">
    <property type="entry name" value="GIY-YIG_endonuc_sf"/>
</dbReference>
<dbReference type="InterPro" id="IPR000305">
    <property type="entry name" value="GIY-YIG_endonuc"/>
</dbReference>
<evidence type="ECO:0000256" key="1">
    <source>
        <dbReference type="ARBA" id="ARBA00007435"/>
    </source>
</evidence>
<protein>
    <submittedName>
        <fullName evidence="3">GIY-YIG nuclease family protein</fullName>
    </submittedName>
</protein>
<sequence>MIEYTEGIYNFYVYILTNKNKTVLYTGVTNDLKRRLREHKEKINSKCFTARYNVEFLLYYEHFTWIQLAIAREKEIKDLKRDKKEILINTINPNWDFLNNLF</sequence>
<comment type="caution">
    <text evidence="3">The sequence shown here is derived from an EMBL/GenBank/DDBJ whole genome shotgun (WGS) entry which is preliminary data.</text>
</comment>
<dbReference type="Pfam" id="PF01541">
    <property type="entry name" value="GIY-YIG"/>
    <property type="match status" value="1"/>
</dbReference>
<dbReference type="InterPro" id="IPR050190">
    <property type="entry name" value="UPF0213_domain"/>
</dbReference>
<dbReference type="RefSeq" id="WP_132000882.1">
    <property type="nucleotide sequence ID" value="NZ_SMFK01000001.1"/>
</dbReference>
<dbReference type="SUPFAM" id="SSF82771">
    <property type="entry name" value="GIY-YIG endonuclease"/>
    <property type="match status" value="1"/>
</dbReference>
<dbReference type="OrthoDB" id="9807770at2"/>
<keyword evidence="4" id="KW-1185">Reference proteome</keyword>
<dbReference type="PANTHER" id="PTHR34477:SF5">
    <property type="entry name" value="BSL5627 PROTEIN"/>
    <property type="match status" value="1"/>
</dbReference>
<evidence type="ECO:0000259" key="2">
    <source>
        <dbReference type="PROSITE" id="PS50164"/>
    </source>
</evidence>
<proteinExistence type="inferred from homology"/>
<gene>
    <name evidence="3" type="ORF">E0F76_02390</name>
</gene>
<dbReference type="Gene3D" id="3.40.1440.10">
    <property type="entry name" value="GIY-YIG endonuclease"/>
    <property type="match status" value="1"/>
</dbReference>
<dbReference type="SMART" id="SM00465">
    <property type="entry name" value="GIYc"/>
    <property type="match status" value="1"/>
</dbReference>
<dbReference type="AlphaFoldDB" id="A0A4R5CPN5"/>
<evidence type="ECO:0000313" key="4">
    <source>
        <dbReference type="Proteomes" id="UP000295479"/>
    </source>
</evidence>
<comment type="similarity">
    <text evidence="1">Belongs to the UPF0213 family.</text>
</comment>
<evidence type="ECO:0000313" key="3">
    <source>
        <dbReference type="EMBL" id="TDD99594.1"/>
    </source>
</evidence>
<dbReference type="Proteomes" id="UP000295479">
    <property type="component" value="Unassembled WGS sequence"/>
</dbReference>
<dbReference type="CDD" id="cd10448">
    <property type="entry name" value="GIY-YIG_unchar_3"/>
    <property type="match status" value="1"/>
</dbReference>
<accession>A0A4R5CPN5</accession>
<organism evidence="3 4">
    <name type="scientific">Flavobacterium cellulosilyticum</name>
    <dbReference type="NCBI Taxonomy" id="2541731"/>
    <lineage>
        <taxon>Bacteria</taxon>
        <taxon>Pseudomonadati</taxon>
        <taxon>Bacteroidota</taxon>
        <taxon>Flavobacteriia</taxon>
        <taxon>Flavobacteriales</taxon>
        <taxon>Flavobacteriaceae</taxon>
        <taxon>Flavobacterium</taxon>
    </lineage>
</organism>
<feature type="domain" description="GIY-YIG" evidence="2">
    <location>
        <begin position="9"/>
        <end position="86"/>
    </location>
</feature>
<dbReference type="EMBL" id="SMFK01000001">
    <property type="protein sequence ID" value="TDD99594.1"/>
    <property type="molecule type" value="Genomic_DNA"/>
</dbReference>
<dbReference type="PANTHER" id="PTHR34477">
    <property type="entry name" value="UPF0213 PROTEIN YHBQ"/>
    <property type="match status" value="1"/>
</dbReference>
<name>A0A4R5CPN5_9FLAO</name>
<reference evidence="3 4" key="1">
    <citation type="submission" date="2019-03" db="EMBL/GenBank/DDBJ databases">
        <title>Flavobacterium AR-3-4 sp. nov. isolated from arctic soil.</title>
        <authorList>
            <person name="Chaudhary D.K."/>
        </authorList>
    </citation>
    <scope>NUCLEOTIDE SEQUENCE [LARGE SCALE GENOMIC DNA]</scope>
    <source>
        <strain evidence="3 4">AR-3-4</strain>
    </source>
</reference>